<evidence type="ECO:0000256" key="4">
    <source>
        <dbReference type="RuleBase" id="RU003557"/>
    </source>
</evidence>
<protein>
    <submittedName>
        <fullName evidence="7">Acetyl-CoA C-acetyltransferase</fullName>
        <ecNumber evidence="7">2.3.1.9</ecNumber>
    </submittedName>
</protein>
<proteinExistence type="inferred from homology"/>
<evidence type="ECO:0000256" key="3">
    <source>
        <dbReference type="ARBA" id="ARBA00023315"/>
    </source>
</evidence>
<gene>
    <name evidence="7" type="ordered locus">RPC_1050</name>
</gene>
<dbReference type="PANTHER" id="PTHR18919:SF107">
    <property type="entry name" value="ACETYL-COA ACETYLTRANSFERASE, CYTOSOLIC"/>
    <property type="match status" value="1"/>
</dbReference>
<dbReference type="InterPro" id="IPR020613">
    <property type="entry name" value="Thiolase_CS"/>
</dbReference>
<dbReference type="SUPFAM" id="SSF53901">
    <property type="entry name" value="Thiolase-like"/>
    <property type="match status" value="1"/>
</dbReference>
<dbReference type="EMBL" id="CP000301">
    <property type="protein sequence ID" value="ABD86614.1"/>
    <property type="molecule type" value="Genomic_DNA"/>
</dbReference>
<dbReference type="NCBIfam" id="TIGR01930">
    <property type="entry name" value="AcCoA-C-Actrans"/>
    <property type="match status" value="1"/>
</dbReference>
<name>Q21AH2_RHOPB</name>
<dbReference type="PANTHER" id="PTHR18919">
    <property type="entry name" value="ACETYL-COA C-ACYLTRANSFERASE"/>
    <property type="match status" value="1"/>
</dbReference>
<dbReference type="PIRSF" id="PIRSF000429">
    <property type="entry name" value="Ac-CoA_Ac_transf"/>
    <property type="match status" value="1"/>
</dbReference>
<dbReference type="InterPro" id="IPR016039">
    <property type="entry name" value="Thiolase-like"/>
</dbReference>
<feature type="domain" description="Thiolase N-terminal" evidence="5">
    <location>
        <begin position="6"/>
        <end position="244"/>
    </location>
</feature>
<dbReference type="InterPro" id="IPR020617">
    <property type="entry name" value="Thiolase_C"/>
</dbReference>
<dbReference type="KEGG" id="rpc:RPC_1050"/>
<feature type="domain" description="Thiolase C-terminal" evidence="6">
    <location>
        <begin position="258"/>
        <end position="375"/>
    </location>
</feature>
<dbReference type="OrthoDB" id="9764638at2"/>
<evidence type="ECO:0000313" key="7">
    <source>
        <dbReference type="EMBL" id="ABD86614.1"/>
    </source>
</evidence>
<dbReference type="Gene3D" id="3.40.47.10">
    <property type="match status" value="1"/>
</dbReference>
<evidence type="ECO:0000259" key="6">
    <source>
        <dbReference type="Pfam" id="PF02803"/>
    </source>
</evidence>
<evidence type="ECO:0000259" key="5">
    <source>
        <dbReference type="Pfam" id="PF00108"/>
    </source>
</evidence>
<keyword evidence="2 4" id="KW-0808">Transferase</keyword>
<dbReference type="HOGENOM" id="CLU_031026_2_1_5"/>
<dbReference type="STRING" id="316056.RPC_1050"/>
<evidence type="ECO:0000256" key="1">
    <source>
        <dbReference type="ARBA" id="ARBA00010982"/>
    </source>
</evidence>
<dbReference type="PROSITE" id="PS00737">
    <property type="entry name" value="THIOLASE_2"/>
    <property type="match status" value="1"/>
</dbReference>
<evidence type="ECO:0000256" key="2">
    <source>
        <dbReference type="ARBA" id="ARBA00022679"/>
    </source>
</evidence>
<dbReference type="AlphaFoldDB" id="Q21AH2"/>
<comment type="similarity">
    <text evidence="1 4">Belongs to the thiolase-like superfamily. Thiolase family.</text>
</comment>
<dbReference type="eggNOG" id="COG0183">
    <property type="taxonomic scope" value="Bacteria"/>
</dbReference>
<organism evidence="7">
    <name type="scientific">Rhodopseudomonas palustris (strain BisB18)</name>
    <dbReference type="NCBI Taxonomy" id="316056"/>
    <lineage>
        <taxon>Bacteria</taxon>
        <taxon>Pseudomonadati</taxon>
        <taxon>Pseudomonadota</taxon>
        <taxon>Alphaproteobacteria</taxon>
        <taxon>Hyphomicrobiales</taxon>
        <taxon>Nitrobacteraceae</taxon>
        <taxon>Rhodopseudomonas</taxon>
    </lineage>
</organism>
<keyword evidence="3 4" id="KW-0012">Acyltransferase</keyword>
<dbReference type="Pfam" id="PF00108">
    <property type="entry name" value="Thiolase_N"/>
    <property type="match status" value="1"/>
</dbReference>
<dbReference type="Pfam" id="PF02803">
    <property type="entry name" value="Thiolase_C"/>
    <property type="match status" value="1"/>
</dbReference>
<dbReference type="InterPro" id="IPR002155">
    <property type="entry name" value="Thiolase"/>
</dbReference>
<accession>Q21AH2</accession>
<sequence>MSAAFMVAARRTAVVPRGGAFARIEAVDLAVASIAAVLDEAGLAPAEVDDVILGNALYGGGNPARLAALKVGIPDVVPAITIDTQCCSGLDAILLAATRISSGEADVIVAGGVESFSRSPIRSRRPLGADEVAQPYDRPPFTPWPERDPDMIPAAATLAAEWDISRAAQEAFAIESHRKALARGAAAVECVAVAGLTADAFARRLTAGLCARLPLLAGSPIHGVTAATVAVEADAAAAVLVVSERALASIRAPVRVVRLVGGARVGGDPERPGLGPIEAVRTALRRAGLPVASISVVEIMEAFAVQAMTCIEAFDLDPARVNRGGGALSRGHPIGASGAIVAVRGWHELQTMGAGATGLATIAAAGGLGSAMLLRVE</sequence>
<dbReference type="InterPro" id="IPR020616">
    <property type="entry name" value="Thiolase_N"/>
</dbReference>
<dbReference type="CDD" id="cd00751">
    <property type="entry name" value="thiolase"/>
    <property type="match status" value="1"/>
</dbReference>
<dbReference type="GO" id="GO:0003985">
    <property type="term" value="F:acetyl-CoA C-acetyltransferase activity"/>
    <property type="evidence" value="ECO:0007669"/>
    <property type="project" value="UniProtKB-EC"/>
</dbReference>
<reference evidence="7" key="1">
    <citation type="submission" date="2006-03" db="EMBL/GenBank/DDBJ databases">
        <title>Complete sequence of Rhodopseudomonas palustris BisB18.</title>
        <authorList>
            <consortium name="US DOE Joint Genome Institute"/>
            <person name="Copeland A."/>
            <person name="Lucas S."/>
            <person name="Lapidus A."/>
            <person name="Barry K."/>
            <person name="Detter J.C."/>
            <person name="Glavina del Rio T."/>
            <person name="Hammon N."/>
            <person name="Israni S."/>
            <person name="Dalin E."/>
            <person name="Tice H."/>
            <person name="Pitluck S."/>
            <person name="Chain P."/>
            <person name="Malfatti S."/>
            <person name="Shin M."/>
            <person name="Vergez L."/>
            <person name="Schmutz J."/>
            <person name="Larimer F."/>
            <person name="Land M."/>
            <person name="Hauser L."/>
            <person name="Pelletier D.A."/>
            <person name="Kyrpides N."/>
            <person name="Anderson I."/>
            <person name="Oda Y."/>
            <person name="Harwood C.S."/>
            <person name="Richardson P."/>
        </authorList>
    </citation>
    <scope>NUCLEOTIDE SEQUENCE [LARGE SCALE GENOMIC DNA]</scope>
    <source>
        <strain evidence="7">BisB18</strain>
    </source>
</reference>
<dbReference type="RefSeq" id="WP_011471519.1">
    <property type="nucleotide sequence ID" value="NC_007925.1"/>
</dbReference>
<dbReference type="EC" id="2.3.1.9" evidence="7"/>